<name>A0ABU6JZE6_9RHOO</name>
<comment type="cofactor">
    <cofactor evidence="1">
        <name>Mg(2+)</name>
        <dbReference type="ChEBI" id="CHEBI:18420"/>
    </cofactor>
</comment>
<dbReference type="Proteomes" id="UP001331561">
    <property type="component" value="Unassembled WGS sequence"/>
</dbReference>
<keyword evidence="5" id="KW-1185">Reference proteome</keyword>
<dbReference type="InterPro" id="IPR015797">
    <property type="entry name" value="NUDIX_hydrolase-like_dom_sf"/>
</dbReference>
<dbReference type="PANTHER" id="PTHR11839:SF1">
    <property type="entry name" value="ADP-SUGAR PYROPHOSPHATASE"/>
    <property type="match status" value="1"/>
</dbReference>
<evidence type="ECO:0000256" key="2">
    <source>
        <dbReference type="ARBA" id="ARBA00022801"/>
    </source>
</evidence>
<evidence type="ECO:0000313" key="5">
    <source>
        <dbReference type="Proteomes" id="UP001331561"/>
    </source>
</evidence>
<feature type="domain" description="Nudix hydrolase" evidence="3">
    <location>
        <begin position="100"/>
        <end position="229"/>
    </location>
</feature>
<comment type="caution">
    <text evidence="4">The sequence shown here is derived from an EMBL/GenBank/DDBJ whole genome shotgun (WGS) entry which is preliminary data.</text>
</comment>
<dbReference type="Pfam" id="PF00293">
    <property type="entry name" value="NUDIX"/>
    <property type="match status" value="1"/>
</dbReference>
<dbReference type="EC" id="3.6.-.-" evidence="4"/>
<evidence type="ECO:0000256" key="1">
    <source>
        <dbReference type="ARBA" id="ARBA00001946"/>
    </source>
</evidence>
<protein>
    <submittedName>
        <fullName evidence="4">NUDIX hydrolase</fullName>
        <ecNumber evidence="4">3.6.-.-</ecNumber>
    </submittedName>
</protein>
<dbReference type="CDD" id="cd03424">
    <property type="entry name" value="NUDIX_ADPRase_Nudt5_UGPPase_Nudt14"/>
    <property type="match status" value="1"/>
</dbReference>
<dbReference type="Gene3D" id="3.90.79.10">
    <property type="entry name" value="Nucleoside Triphosphate Pyrophosphohydrolase"/>
    <property type="match status" value="1"/>
</dbReference>
<dbReference type="PANTHER" id="PTHR11839">
    <property type="entry name" value="UDP/ADP-SUGAR PYROPHOSPHATASE"/>
    <property type="match status" value="1"/>
</dbReference>
<dbReference type="InterPro" id="IPR020084">
    <property type="entry name" value="NUDIX_hydrolase_CS"/>
</dbReference>
<organism evidence="4 5">
    <name type="scientific">Uliginosibacterium silvisoli</name>
    <dbReference type="NCBI Taxonomy" id="3114758"/>
    <lineage>
        <taxon>Bacteria</taxon>
        <taxon>Pseudomonadati</taxon>
        <taxon>Pseudomonadota</taxon>
        <taxon>Betaproteobacteria</taxon>
        <taxon>Rhodocyclales</taxon>
        <taxon>Zoogloeaceae</taxon>
        <taxon>Uliginosibacterium</taxon>
    </lineage>
</organism>
<dbReference type="EMBL" id="JAYXHS010000001">
    <property type="protein sequence ID" value="MEC5384210.1"/>
    <property type="molecule type" value="Genomic_DNA"/>
</dbReference>
<accession>A0ABU6JZE6</accession>
<dbReference type="RefSeq" id="WP_327597193.1">
    <property type="nucleotide sequence ID" value="NZ_JAYXHS010000001.1"/>
</dbReference>
<evidence type="ECO:0000259" key="3">
    <source>
        <dbReference type="PROSITE" id="PS51462"/>
    </source>
</evidence>
<reference evidence="4 5" key="1">
    <citation type="submission" date="2024-01" db="EMBL/GenBank/DDBJ databases">
        <title>Uliginosibacterium soil sp. nov.</title>
        <authorList>
            <person name="Lv Y."/>
        </authorList>
    </citation>
    <scope>NUCLEOTIDE SEQUENCE [LARGE SCALE GENOMIC DNA]</scope>
    <source>
        <strain evidence="4 5">H3</strain>
    </source>
</reference>
<dbReference type="SUPFAM" id="SSF55811">
    <property type="entry name" value="Nudix"/>
    <property type="match status" value="1"/>
</dbReference>
<gene>
    <name evidence="4" type="ORF">VVD49_00675</name>
</gene>
<dbReference type="PROSITE" id="PS00893">
    <property type="entry name" value="NUDIX_BOX"/>
    <property type="match status" value="1"/>
</dbReference>
<proteinExistence type="predicted"/>
<dbReference type="GO" id="GO:0016787">
    <property type="term" value="F:hydrolase activity"/>
    <property type="evidence" value="ECO:0007669"/>
    <property type="project" value="UniProtKB-KW"/>
</dbReference>
<sequence>MTMSIRAATVTLRGSNEARIRHPKQVRFAAGRRPLSWHVKSATTNTRRTMQHKLELQRQDMRPWKKLQSNTVLKDRWLHVTADRCELPNGITLDPYYVMHETDWVHVFALDANGHLLVVRQYRYAADTTTLELPGGVIDDGEEPLLAAQRELLEETGYSSTDWSFVCSMFANPARQTNKVHLFLARNVTATGRQNLDEAEEIECSLQTLAAVESAIEGGEFSQALHIASYYRCLRLLHDQNAVGGSAGSRQ</sequence>
<dbReference type="InterPro" id="IPR000086">
    <property type="entry name" value="NUDIX_hydrolase_dom"/>
</dbReference>
<evidence type="ECO:0000313" key="4">
    <source>
        <dbReference type="EMBL" id="MEC5384210.1"/>
    </source>
</evidence>
<dbReference type="PROSITE" id="PS51462">
    <property type="entry name" value="NUDIX"/>
    <property type="match status" value="1"/>
</dbReference>
<keyword evidence="2 4" id="KW-0378">Hydrolase</keyword>